<organism evidence="7 9">
    <name type="scientific">Metarhizium rileyi (strain RCEF 4871)</name>
    <name type="common">Nomuraea rileyi</name>
    <dbReference type="NCBI Taxonomy" id="1649241"/>
    <lineage>
        <taxon>Eukaryota</taxon>
        <taxon>Fungi</taxon>
        <taxon>Dikarya</taxon>
        <taxon>Ascomycota</taxon>
        <taxon>Pezizomycotina</taxon>
        <taxon>Sordariomycetes</taxon>
        <taxon>Hypocreomycetidae</taxon>
        <taxon>Hypocreales</taxon>
        <taxon>Clavicipitaceae</taxon>
        <taxon>Metarhizium</taxon>
    </lineage>
</organism>
<dbReference type="GO" id="GO:0005968">
    <property type="term" value="C:Rab-protein geranylgeranyltransferase complex"/>
    <property type="evidence" value="ECO:0007669"/>
    <property type="project" value="TreeGrafter"/>
</dbReference>
<name>A0A167CY05_METRR</name>
<evidence type="ECO:0000256" key="4">
    <source>
        <dbReference type="ARBA" id="ARBA00022737"/>
    </source>
</evidence>
<sequence>MASHGVARTFRVRTEEQRLRDLEKIRKYRDLEDEARAQATSGTFSPYLFQLTGKLLRINPEYYTIWNIRRRCLLSSLLSCATSQQQQLDPHDSAPSDGDVLQSELAFTIPLLMQFPKCYWIWNFRQWVLSQAILRLPVPDARDIWKTELGLTSKMLSKDQRNFHAWDYRRLVIARLEGPELQGKSMAEEEFSYTRQAIRRDLSNFSAWHNRSQLISRLLEDRGADRVTRAALLTEELELVREALNLGPEDQSLWYYHRFLISQIVNRGVGQTFVPDLTMDEKVAHLRREIEEIKGLLEDYDDVKWIYESLLEYTVALERLEDRTEPGDRVGDLRAWLAQLRALDPMRIGRWDDFEREIG</sequence>
<dbReference type="EC" id="2.5.1.60" evidence="6"/>
<dbReference type="Gene3D" id="1.25.40.120">
    <property type="entry name" value="Protein prenylyltransferase"/>
    <property type="match status" value="1"/>
</dbReference>
<keyword evidence="3 6" id="KW-0808">Transferase</keyword>
<comment type="catalytic activity">
    <reaction evidence="5 6">
        <text>geranylgeranyl diphosphate + L-cysteinyl-[protein] = S-geranylgeranyl-L-cysteinyl-[protein] + diphosphate</text>
        <dbReference type="Rhea" id="RHEA:21240"/>
        <dbReference type="Rhea" id="RHEA-COMP:10131"/>
        <dbReference type="Rhea" id="RHEA-COMP:11537"/>
        <dbReference type="ChEBI" id="CHEBI:29950"/>
        <dbReference type="ChEBI" id="CHEBI:33019"/>
        <dbReference type="ChEBI" id="CHEBI:57533"/>
        <dbReference type="ChEBI" id="CHEBI:86021"/>
        <dbReference type="EC" id="2.5.1.60"/>
    </reaction>
</comment>
<reference evidence="10" key="2">
    <citation type="submission" date="2018-12" db="EMBL/GenBank/DDBJ databases">
        <title>The complete genome of Metarhizium rileyi, a key fungal pathogen of Lepidoptera.</title>
        <authorList>
            <person name="Binneck E."/>
            <person name="Lastra C.C.L."/>
            <person name="Sosa-Gomez D.R."/>
        </authorList>
    </citation>
    <scope>NUCLEOTIDE SEQUENCE [LARGE SCALE GENOMIC DNA]</scope>
    <source>
        <strain evidence="10">Cep018-CH2</strain>
    </source>
</reference>
<evidence type="ECO:0000313" key="7">
    <source>
        <dbReference type="EMBL" id="OAA41712.1"/>
    </source>
</evidence>
<evidence type="ECO:0000256" key="5">
    <source>
        <dbReference type="ARBA" id="ARBA00047658"/>
    </source>
</evidence>
<dbReference type="AlphaFoldDB" id="A0A167CY05"/>
<dbReference type="EMBL" id="SBHS01000018">
    <property type="protein sequence ID" value="TWU73441.1"/>
    <property type="molecule type" value="Genomic_DNA"/>
</dbReference>
<evidence type="ECO:0000256" key="3">
    <source>
        <dbReference type="ARBA" id="ARBA00022679"/>
    </source>
</evidence>
<dbReference type="PANTHER" id="PTHR11129:SF2">
    <property type="entry name" value="GERANYLGERANYL TRANSFERASE TYPE-2 SUBUNIT ALPHA"/>
    <property type="match status" value="1"/>
</dbReference>
<dbReference type="Pfam" id="PF01239">
    <property type="entry name" value="PPTA"/>
    <property type="match status" value="5"/>
</dbReference>
<comment type="similarity">
    <text evidence="1 6">Belongs to the protein prenyltransferase subunit alpha family.</text>
</comment>
<gene>
    <name evidence="8" type="primary">BET4</name>
    <name evidence="8" type="ORF">ED733_004519</name>
    <name evidence="7" type="ORF">NOR_05220</name>
</gene>
<evidence type="ECO:0000256" key="6">
    <source>
        <dbReference type="RuleBase" id="RU367120"/>
    </source>
</evidence>
<dbReference type="PROSITE" id="PS51147">
    <property type="entry name" value="PFTA"/>
    <property type="match status" value="4"/>
</dbReference>
<dbReference type="Proteomes" id="UP000243498">
    <property type="component" value="Unassembled WGS sequence"/>
</dbReference>
<dbReference type="STRING" id="1081105.A0A167CY05"/>
<evidence type="ECO:0000313" key="10">
    <source>
        <dbReference type="Proteomes" id="UP000317257"/>
    </source>
</evidence>
<keyword evidence="2 6" id="KW-0637">Prenyltransferase</keyword>
<proteinExistence type="inferred from homology"/>
<dbReference type="EMBL" id="AZHC01000015">
    <property type="protein sequence ID" value="OAA41712.1"/>
    <property type="molecule type" value="Genomic_DNA"/>
</dbReference>
<evidence type="ECO:0000313" key="9">
    <source>
        <dbReference type="Proteomes" id="UP000243498"/>
    </source>
</evidence>
<keyword evidence="4" id="KW-0677">Repeat</keyword>
<reference evidence="7 9" key="1">
    <citation type="journal article" date="2016" name="Genome Biol. Evol.">
        <title>Divergent and convergent evolution of fungal pathogenicity.</title>
        <authorList>
            <person name="Shang Y."/>
            <person name="Xiao G."/>
            <person name="Zheng P."/>
            <person name="Cen K."/>
            <person name="Zhan S."/>
            <person name="Wang C."/>
        </authorList>
    </citation>
    <scope>NUCLEOTIDE SEQUENCE [LARGE SCALE GENOMIC DNA]</scope>
    <source>
        <strain evidence="7 9">RCEF 4871</strain>
    </source>
</reference>
<dbReference type="SUPFAM" id="SSF48439">
    <property type="entry name" value="Protein prenylyltransferase"/>
    <property type="match status" value="1"/>
</dbReference>
<comment type="caution">
    <text evidence="7">The sequence shown here is derived from an EMBL/GenBank/DDBJ whole genome shotgun (WGS) entry which is preliminary data.</text>
</comment>
<dbReference type="Proteomes" id="UP000317257">
    <property type="component" value="Unassembled WGS sequence"/>
</dbReference>
<evidence type="ECO:0000256" key="1">
    <source>
        <dbReference type="ARBA" id="ARBA00006734"/>
    </source>
</evidence>
<accession>A0A167CY05</accession>
<evidence type="ECO:0000313" key="8">
    <source>
        <dbReference type="EMBL" id="TWU73441.1"/>
    </source>
</evidence>
<comment type="function">
    <text evidence="6">Catalyzes the transfer of a geranyl-geranyl moiety from geranyl-geranyl pyrophosphate to cysteines occuring in specific C-terminal amino acid sequences.</text>
</comment>
<dbReference type="GO" id="GO:0097354">
    <property type="term" value="P:prenylation"/>
    <property type="evidence" value="ECO:0007669"/>
    <property type="project" value="UniProtKB-UniRule"/>
</dbReference>
<dbReference type="OMA" id="RKFPKCY"/>
<dbReference type="PANTHER" id="PTHR11129">
    <property type="entry name" value="PROTEIN FARNESYLTRANSFERASE ALPHA SUBUNIT/RAB GERANYLGERANYL TRANSFERASE ALPHA SUBUNIT"/>
    <property type="match status" value="1"/>
</dbReference>
<evidence type="ECO:0000256" key="2">
    <source>
        <dbReference type="ARBA" id="ARBA00022602"/>
    </source>
</evidence>
<dbReference type="InterPro" id="IPR002088">
    <property type="entry name" value="Prenyl_trans_a"/>
</dbReference>
<protein>
    <recommendedName>
        <fullName evidence="6">Geranylgeranyl transferase type-2 subunit alpha</fullName>
        <ecNumber evidence="6">2.5.1.60</ecNumber>
    </recommendedName>
    <alternativeName>
        <fullName evidence="6">Geranylgeranyl transferase type II subunit alpha</fullName>
    </alternativeName>
</protein>
<accession>A0A5C6GAW3</accession>
<dbReference type="OrthoDB" id="1658at2759"/>
<keyword evidence="9" id="KW-1185">Reference proteome</keyword>
<reference evidence="8" key="3">
    <citation type="journal article" date="2019" name="Microbiol. Resour. Announc.">
        <title>Genome Sequence of Metarhizium rileyi, a Microbial Control Agent for Lepidoptera.</title>
        <authorList>
            <person name="Binneck E."/>
            <person name="Lastra C.C.L."/>
            <person name="Sosa-Gomez D.R."/>
        </authorList>
    </citation>
    <scope>NUCLEOTIDE SEQUENCE</scope>
    <source>
        <strain evidence="8">Cep018-CH2</strain>
    </source>
</reference>
<dbReference type="GO" id="GO:0004663">
    <property type="term" value="F:Rab geranylgeranyltransferase activity"/>
    <property type="evidence" value="ECO:0007669"/>
    <property type="project" value="UniProtKB-UniRule"/>
</dbReference>